<feature type="transmembrane region" description="Helical" evidence="1">
    <location>
        <begin position="185"/>
        <end position="206"/>
    </location>
</feature>
<keyword evidence="1" id="KW-0812">Transmembrane</keyword>
<dbReference type="RefSeq" id="XP_024083665.1">
    <property type="nucleotide sequence ID" value="XM_024227897.1"/>
</dbReference>
<dbReference type="RefSeq" id="XP_024083667.1">
    <property type="nucleotide sequence ID" value="XM_024227899.1"/>
</dbReference>
<sequence length="221" mass="25242">MKNYSVVFIENSDYQRFDKDKNFNLKNVVSTYFTQFKELPKRIYISFIPPVFSENSKKVYVDLVGPLLALLILGFLLNLGHSYKHPLALADTPPFLSLVLYATFLPSFCFILVKLGKSNLNPMEIISILGYGLYAHIFTIMTCYLVDSESSNYLFFLSMIFFGGLSGFRIVVILLLTIPKPGARLVACSLVTIFHLLFLIFIHFVYMHKTFKYGTGIKEHG</sequence>
<reference evidence="2" key="1">
    <citation type="submission" date="2022-01" db="UniProtKB">
        <authorList>
            <consortium name="EnsemblMetazoa"/>
        </authorList>
    </citation>
    <scope>IDENTIFICATION</scope>
</reference>
<feature type="transmembrane region" description="Helical" evidence="1">
    <location>
        <begin position="125"/>
        <end position="147"/>
    </location>
</feature>
<organism evidence="2 3">
    <name type="scientific">Cimex lectularius</name>
    <name type="common">Bed bug</name>
    <name type="synonym">Acanthia lectularia</name>
    <dbReference type="NCBI Taxonomy" id="79782"/>
    <lineage>
        <taxon>Eukaryota</taxon>
        <taxon>Metazoa</taxon>
        <taxon>Ecdysozoa</taxon>
        <taxon>Arthropoda</taxon>
        <taxon>Hexapoda</taxon>
        <taxon>Insecta</taxon>
        <taxon>Pterygota</taxon>
        <taxon>Neoptera</taxon>
        <taxon>Paraneoptera</taxon>
        <taxon>Hemiptera</taxon>
        <taxon>Heteroptera</taxon>
        <taxon>Panheteroptera</taxon>
        <taxon>Cimicomorpha</taxon>
        <taxon>Cimicidae</taxon>
        <taxon>Cimex</taxon>
    </lineage>
</organism>
<dbReference type="CTD" id="55090"/>
<feature type="transmembrane region" description="Helical" evidence="1">
    <location>
        <begin position="153"/>
        <end position="178"/>
    </location>
</feature>
<dbReference type="KEGG" id="clec:106663666"/>
<keyword evidence="3" id="KW-1185">Reference proteome</keyword>
<feature type="transmembrane region" description="Helical" evidence="1">
    <location>
        <begin position="63"/>
        <end position="83"/>
    </location>
</feature>
<evidence type="ECO:0000313" key="3">
    <source>
        <dbReference type="Proteomes" id="UP000494040"/>
    </source>
</evidence>
<keyword evidence="1" id="KW-0472">Membrane</keyword>
<evidence type="ECO:0000256" key="1">
    <source>
        <dbReference type="SAM" id="Phobius"/>
    </source>
</evidence>
<dbReference type="EnsemblMetazoa" id="XM_024227899.1">
    <property type="protein sequence ID" value="XP_024083667.1"/>
    <property type="gene ID" value="LOC106663666"/>
</dbReference>
<protein>
    <recommendedName>
        <fullName evidence="4">Protein YIPF3</fullName>
    </recommendedName>
</protein>
<evidence type="ECO:0000313" key="2">
    <source>
        <dbReference type="EnsemblMetazoa" id="XP_024083667.1"/>
    </source>
</evidence>
<dbReference type="OrthoDB" id="10256463at2759"/>
<dbReference type="Proteomes" id="UP000494040">
    <property type="component" value="Unassembled WGS sequence"/>
</dbReference>
<keyword evidence="1" id="KW-1133">Transmembrane helix</keyword>
<proteinExistence type="predicted"/>
<evidence type="ECO:0008006" key="4">
    <source>
        <dbReference type="Google" id="ProtNLM"/>
    </source>
</evidence>
<dbReference type="AlphaFoldDB" id="A0A8I6TKJ9"/>
<accession>A0A8I6TKJ9</accession>
<feature type="transmembrane region" description="Helical" evidence="1">
    <location>
        <begin position="95"/>
        <end position="113"/>
    </location>
</feature>
<dbReference type="EnsemblMetazoa" id="XM_024227897.1">
    <property type="protein sequence ID" value="XP_024083665.1"/>
    <property type="gene ID" value="LOC106663666"/>
</dbReference>
<dbReference type="EnsemblMetazoa" id="XM_024227898.1">
    <property type="protein sequence ID" value="XP_024083666.1"/>
    <property type="gene ID" value="LOC106663666"/>
</dbReference>
<dbReference type="GeneID" id="106663666"/>
<name>A0A8I6TKJ9_CIMLE</name>
<dbReference type="RefSeq" id="XP_024083666.1">
    <property type="nucleotide sequence ID" value="XM_024227898.1"/>
</dbReference>